<dbReference type="AlphaFoldDB" id="A0A1C1YZG0"/>
<evidence type="ECO:0000313" key="5">
    <source>
        <dbReference type="Proteomes" id="UP000094795"/>
    </source>
</evidence>
<protein>
    <submittedName>
        <fullName evidence="4">Uncharacterized protein</fullName>
    </submittedName>
</protein>
<comment type="caution">
    <text evidence="4">The sequence shown here is derived from an EMBL/GenBank/DDBJ whole genome shotgun (WGS) entry which is preliminary data.</text>
</comment>
<dbReference type="STRING" id="1480615.AWJ14_20615"/>
<dbReference type="RefSeq" id="WP_066175257.1">
    <property type="nucleotide sequence ID" value="NZ_LQZT01000003.1"/>
</dbReference>
<evidence type="ECO:0000256" key="3">
    <source>
        <dbReference type="SAM" id="Phobius"/>
    </source>
</evidence>
<keyword evidence="3" id="KW-0812">Transmembrane</keyword>
<name>A0A1C1YZG0_9HYPH</name>
<gene>
    <name evidence="4" type="ORF">AWJ14_20615</name>
</gene>
<dbReference type="OrthoDB" id="8360142at2"/>
<evidence type="ECO:0000256" key="2">
    <source>
        <dbReference type="SAM" id="MobiDB-lite"/>
    </source>
</evidence>
<dbReference type="Proteomes" id="UP000094795">
    <property type="component" value="Unassembled WGS sequence"/>
</dbReference>
<keyword evidence="1" id="KW-0175">Coiled coil</keyword>
<keyword evidence="3" id="KW-0472">Membrane</keyword>
<evidence type="ECO:0000313" key="4">
    <source>
        <dbReference type="EMBL" id="OCW58796.1"/>
    </source>
</evidence>
<proteinExistence type="predicted"/>
<feature type="transmembrane region" description="Helical" evidence="3">
    <location>
        <begin position="20"/>
        <end position="39"/>
    </location>
</feature>
<feature type="region of interest" description="Disordered" evidence="2">
    <location>
        <begin position="235"/>
        <end position="261"/>
    </location>
</feature>
<keyword evidence="5" id="KW-1185">Reference proteome</keyword>
<feature type="coiled-coil region" evidence="1">
    <location>
        <begin position="122"/>
        <end position="231"/>
    </location>
</feature>
<reference evidence="4 5" key="1">
    <citation type="submission" date="2015-12" db="EMBL/GenBank/DDBJ databases">
        <authorList>
            <person name="Shamseldin A."/>
            <person name="Moawad H."/>
            <person name="Abd El-Rahim W.M."/>
            <person name="Sadowsky M.J."/>
        </authorList>
    </citation>
    <scope>NUCLEOTIDE SEQUENCE [LARGE SCALE GENOMIC DNA]</scope>
    <source>
        <strain evidence="4 5">JC234</strain>
    </source>
</reference>
<organism evidence="4 5">
    <name type="scientific">Hoeflea olei</name>
    <dbReference type="NCBI Taxonomy" id="1480615"/>
    <lineage>
        <taxon>Bacteria</taxon>
        <taxon>Pseudomonadati</taxon>
        <taxon>Pseudomonadota</taxon>
        <taxon>Alphaproteobacteria</taxon>
        <taxon>Hyphomicrobiales</taxon>
        <taxon>Rhizobiaceae</taxon>
        <taxon>Hoeflea</taxon>
    </lineage>
</organism>
<evidence type="ECO:0000256" key="1">
    <source>
        <dbReference type="SAM" id="Coils"/>
    </source>
</evidence>
<keyword evidence="3" id="KW-1133">Transmembrane helix</keyword>
<sequence>MANQWGRDSDVPTRGRRRGLGLVAVIVALLLGGAGGFIASRALDAGGAGLNLMGQDTAAGADEALAAARRQIEELGAARDRDAAEIGALKDTIARQASELDAMAEKLAAAAPAGATPDAAELDAVTRERDRLQSQVAALTEQTQVLEARIAARDADRGEGAARAEAEIARLTKELAQLRDETIPQLAAERDRAEADLETVRGELEKARASQAAQTATIADLKRQLAAAEAAAAGVPAAAPAKGSPSGTVADAPDAEPRDGAAVSAALRAAPGLDALTDRQRRKLEDALVSGACVTDSLAAVFDRVPLLTLRNLIRDLNSPC</sequence>
<dbReference type="EMBL" id="LQZT01000003">
    <property type="protein sequence ID" value="OCW58796.1"/>
    <property type="molecule type" value="Genomic_DNA"/>
</dbReference>
<accession>A0A1C1YZG0</accession>